<dbReference type="InterPro" id="IPR016159">
    <property type="entry name" value="Cullin_repeat-like_dom_sf"/>
</dbReference>
<evidence type="ECO:0000256" key="9">
    <source>
        <dbReference type="SAM" id="MobiDB-lite"/>
    </source>
</evidence>
<feature type="region of interest" description="Disordered" evidence="9">
    <location>
        <begin position="96"/>
        <end position="115"/>
    </location>
</feature>
<evidence type="ECO:0000256" key="6">
    <source>
        <dbReference type="ARBA" id="ARBA00022448"/>
    </source>
</evidence>
<accession>A0A7R8V657</accession>
<evidence type="ECO:0000256" key="2">
    <source>
        <dbReference type="ARBA" id="ARBA00004556"/>
    </source>
</evidence>
<dbReference type="InterPro" id="IPR042561">
    <property type="entry name" value="Exo84_C_1"/>
</dbReference>
<dbReference type="Gene3D" id="1.20.58.1210">
    <property type="entry name" value="Exo84p, N-terminal helical domain"/>
    <property type="match status" value="1"/>
</dbReference>
<dbReference type="OMA" id="AAWLPNR"/>
<dbReference type="GO" id="GO:0030426">
    <property type="term" value="C:growth cone"/>
    <property type="evidence" value="ECO:0007669"/>
    <property type="project" value="UniProtKB-SubCell"/>
</dbReference>
<keyword evidence="6" id="KW-0813">Transport</keyword>
<evidence type="ECO:0000256" key="1">
    <source>
        <dbReference type="ARBA" id="ARBA00002660"/>
    </source>
</evidence>
<proteinExistence type="inferred from homology"/>
<dbReference type="Proteomes" id="UP000594454">
    <property type="component" value="Chromosome 6"/>
</dbReference>
<dbReference type="Pfam" id="PF08700">
    <property type="entry name" value="VPS51_Exo84_N"/>
    <property type="match status" value="1"/>
</dbReference>
<keyword evidence="7" id="KW-0268">Exocytosis</keyword>
<dbReference type="SUPFAM" id="SSF74788">
    <property type="entry name" value="Cullin repeat-like"/>
    <property type="match status" value="1"/>
</dbReference>
<evidence type="ECO:0000313" key="11">
    <source>
        <dbReference type="EMBL" id="CAD7093646.1"/>
    </source>
</evidence>
<dbReference type="InParanoid" id="A0A7R8V657"/>
<protein>
    <recommendedName>
        <fullName evidence="5">Exocyst complex component 8</fullName>
    </recommendedName>
</protein>
<dbReference type="Gene3D" id="1.20.58.1220">
    <property type="entry name" value="Exo84p, C-terminal helical domain"/>
    <property type="match status" value="1"/>
</dbReference>
<dbReference type="EMBL" id="LR899014">
    <property type="protein sequence ID" value="CAD7093646.1"/>
    <property type="molecule type" value="Genomic_DNA"/>
</dbReference>
<evidence type="ECO:0000256" key="8">
    <source>
        <dbReference type="ARBA" id="ARBA00022927"/>
    </source>
</evidence>
<keyword evidence="12" id="KW-1185">Reference proteome</keyword>
<dbReference type="GO" id="GO:0015031">
    <property type="term" value="P:protein transport"/>
    <property type="evidence" value="ECO:0007669"/>
    <property type="project" value="UniProtKB-KW"/>
</dbReference>
<keyword evidence="8" id="KW-0653">Protein transport</keyword>
<dbReference type="OrthoDB" id="642193at2759"/>
<dbReference type="InterPro" id="IPR001849">
    <property type="entry name" value="PH_domain"/>
</dbReference>
<dbReference type="PANTHER" id="PTHR21426:SF12">
    <property type="entry name" value="EXOCYST COMPLEX COMPONENT 8"/>
    <property type="match status" value="1"/>
</dbReference>
<dbReference type="SUPFAM" id="SSF50729">
    <property type="entry name" value="PH domain-like"/>
    <property type="match status" value="1"/>
</dbReference>
<dbReference type="GO" id="GO:0048471">
    <property type="term" value="C:perinuclear region of cytoplasm"/>
    <property type="evidence" value="ECO:0007669"/>
    <property type="project" value="UniProtKB-SubCell"/>
</dbReference>
<dbReference type="Pfam" id="PF16528">
    <property type="entry name" value="Exo84_C"/>
    <property type="match status" value="1"/>
</dbReference>
<dbReference type="FunFam" id="2.30.29.30:FF:000376">
    <property type="entry name" value="Exocyst complex component 8"/>
    <property type="match status" value="1"/>
</dbReference>
<evidence type="ECO:0000256" key="7">
    <source>
        <dbReference type="ARBA" id="ARBA00022483"/>
    </source>
</evidence>
<name>A0A7R8V657_HERIL</name>
<reference evidence="11 12" key="1">
    <citation type="submission" date="2020-11" db="EMBL/GenBank/DDBJ databases">
        <authorList>
            <person name="Wallbank WR R."/>
            <person name="Pardo Diaz C."/>
            <person name="Kozak K."/>
            <person name="Martin S."/>
            <person name="Jiggins C."/>
            <person name="Moest M."/>
            <person name="Warren A I."/>
            <person name="Generalovic N T."/>
            <person name="Byers J.R.P. K."/>
            <person name="Montejo-Kovacevich G."/>
            <person name="Yen C E."/>
        </authorList>
    </citation>
    <scope>NUCLEOTIDE SEQUENCE [LARGE SCALE GENOMIC DNA]</scope>
</reference>
<sequence>MTETMKEFDRKDFRTDKYVKELVQECVGGSELQQRKSKIHSYYDQTSSALKKHVYANYMQFIETAKEISHLESEMYQLSHILMEQRNLLGKLRDGTGDSKKDLGSDETAEEDADDTQSLVAIKTVKEMVPGFTGSLENKTFLNEGALIELDANDYRPIQRVFFYLFNDILIVCKVKHDKKLEFLTQYDPTKIAVINIKDLDGVRNAINIITPDGSKILQCVTVAAKNEWIEKFEIAFKFNQLNKTKKITASKSKLIERQASSIDTKSITSDALLTPTEETASVSENWAPEWLATASEEIQALIAQRHFEDALSLIQKSEEFLEKDSTFWNSAEIAGKIKNLKTELSNVLIHELSIYQNRNLQATLRSTRRPLKLLGEMGKARQACATFLKVCTSGIRSAQREARRNNLEVSELFFCDLAEVATEFMRAFKSQAACVSCLVVWCNTELRYFASQLVKHYLTKGSQLEAVAKCVEGVRAPCAKLNEIGLDLSYHMEGLLRGTLEQIIEESRVRMLETVGRTEDAWQPYNLQTKSNLKSLLRDMEILGLDMSSQVTGDTWINLTQSTVNFCRHFLSVTESCAYLAKIETLKLNSEILLKDIFLAQHAIKPNPGITVDLNFVSRNKSYLVEELLPVAVKKFEKLSGRKNEVLSDVHLQLRGPPKPKPRSVYQTDVL</sequence>
<feature type="domain" description="PH" evidence="10">
    <location>
        <begin position="141"/>
        <end position="240"/>
    </location>
</feature>
<evidence type="ECO:0000313" key="12">
    <source>
        <dbReference type="Proteomes" id="UP000594454"/>
    </source>
</evidence>
<feature type="compositionally biased region" description="Acidic residues" evidence="9">
    <location>
        <begin position="105"/>
        <end position="115"/>
    </location>
</feature>
<gene>
    <name evidence="11" type="ORF">HERILL_LOCUS15920</name>
</gene>
<dbReference type="InterPro" id="IPR042560">
    <property type="entry name" value="Exo84_C_2"/>
</dbReference>
<dbReference type="InterPro" id="IPR033961">
    <property type="entry name" value="Exo84"/>
</dbReference>
<dbReference type="GO" id="GO:0006887">
    <property type="term" value="P:exocytosis"/>
    <property type="evidence" value="ECO:0007669"/>
    <property type="project" value="UniProtKB-KW"/>
</dbReference>
<dbReference type="FunFam" id="1.20.58.1220:FF:000003">
    <property type="entry name" value="Exocyst 84, isoform B"/>
    <property type="match status" value="1"/>
</dbReference>
<dbReference type="SMART" id="SM00233">
    <property type="entry name" value="PH"/>
    <property type="match status" value="1"/>
</dbReference>
<comment type="function">
    <text evidence="1">Component of the exocyst complex involved in the docking of exocytic vesicles with fusion sites on the plasma membrane.</text>
</comment>
<dbReference type="InterPro" id="IPR032403">
    <property type="entry name" value="Exo84_C"/>
</dbReference>
<evidence type="ECO:0000256" key="3">
    <source>
        <dbReference type="ARBA" id="ARBA00004624"/>
    </source>
</evidence>
<dbReference type="GO" id="GO:0000145">
    <property type="term" value="C:exocyst"/>
    <property type="evidence" value="ECO:0007669"/>
    <property type="project" value="InterPro"/>
</dbReference>
<dbReference type="GO" id="GO:0006893">
    <property type="term" value="P:Golgi to plasma membrane transport"/>
    <property type="evidence" value="ECO:0007669"/>
    <property type="project" value="TreeGrafter"/>
</dbReference>
<dbReference type="Gene3D" id="2.30.29.30">
    <property type="entry name" value="Pleckstrin-homology domain (PH domain)/Phosphotyrosine-binding domain (PTB)"/>
    <property type="match status" value="1"/>
</dbReference>
<dbReference type="InterPro" id="IPR011993">
    <property type="entry name" value="PH-like_dom_sf"/>
</dbReference>
<dbReference type="AlphaFoldDB" id="A0A7R8V657"/>
<dbReference type="CDD" id="cd01226">
    <property type="entry name" value="PH_RalBD_exo84"/>
    <property type="match status" value="1"/>
</dbReference>
<comment type="similarity">
    <text evidence="4">Belongs to the EXO84 family.</text>
</comment>
<organism evidence="11 12">
    <name type="scientific">Hermetia illucens</name>
    <name type="common">Black soldier fly</name>
    <dbReference type="NCBI Taxonomy" id="343691"/>
    <lineage>
        <taxon>Eukaryota</taxon>
        <taxon>Metazoa</taxon>
        <taxon>Ecdysozoa</taxon>
        <taxon>Arthropoda</taxon>
        <taxon>Hexapoda</taxon>
        <taxon>Insecta</taxon>
        <taxon>Pterygota</taxon>
        <taxon>Neoptera</taxon>
        <taxon>Endopterygota</taxon>
        <taxon>Diptera</taxon>
        <taxon>Brachycera</taxon>
        <taxon>Stratiomyomorpha</taxon>
        <taxon>Stratiomyidae</taxon>
        <taxon>Hermetiinae</taxon>
        <taxon>Hermetia</taxon>
    </lineage>
</organism>
<evidence type="ECO:0000256" key="5">
    <source>
        <dbReference type="ARBA" id="ARBA00017509"/>
    </source>
</evidence>
<dbReference type="PANTHER" id="PTHR21426">
    <property type="entry name" value="EXOCYST COMPLEX COMPONENT 8"/>
    <property type="match status" value="1"/>
</dbReference>
<dbReference type="FunCoup" id="A0A7R8V657">
    <property type="interactions" value="1569"/>
</dbReference>
<evidence type="ECO:0000256" key="4">
    <source>
        <dbReference type="ARBA" id="ARBA00007210"/>
    </source>
</evidence>
<evidence type="ECO:0000259" key="10">
    <source>
        <dbReference type="SMART" id="SM00233"/>
    </source>
</evidence>
<comment type="subcellular location">
    <subcellularLocation>
        <location evidence="3">Cell projection</location>
        <location evidence="3">Growth cone</location>
    </subcellularLocation>
    <subcellularLocation>
        <location evidence="2">Cytoplasm</location>
        <location evidence="2">Perinuclear region</location>
    </subcellularLocation>
</comment>